<protein>
    <submittedName>
        <fullName evidence="2">ORF2</fullName>
    </submittedName>
</protein>
<keyword evidence="3" id="KW-1185">Reference proteome</keyword>
<organism evidence="2 3">
    <name type="scientific">Shayang Fly Virus 2</name>
    <dbReference type="NCBI Taxonomy" id="1608066"/>
    <lineage>
        <taxon>Viruses</taxon>
        <taxon>Riboviria</taxon>
        <taxon>Orthornavirae</taxon>
        <taxon>Negarnaviricota</taxon>
        <taxon>Haploviricotina</taxon>
        <taxon>Monjiviricetes</taxon>
        <taxon>Mononegavirales</taxon>
        <taxon>Rhabdoviridae</taxon>
        <taxon>Alpharhabdovirinae</taxon>
        <taxon>Sigmavirus</taxon>
        <taxon>Sigmavirus shayang</taxon>
    </lineage>
</organism>
<dbReference type="Proteomes" id="UP000202367">
    <property type="component" value="Segment"/>
</dbReference>
<dbReference type="RefSeq" id="YP_009300665.1">
    <property type="nucleotide sequence ID" value="NC_031215.1"/>
</dbReference>
<reference evidence="2 3" key="1">
    <citation type="journal article" date="2015" name="Elife">
        <title>Unprecedented genomic diversity of RNA viruses in arthropods reveals the ancestry of negative-sense RNA viruses.</title>
        <authorList>
            <person name="Li C.X."/>
            <person name="Shi M."/>
            <person name="Tian J.H."/>
            <person name="Lin X.D."/>
            <person name="Kang Y.J."/>
            <person name="Chen L.J."/>
            <person name="Qin X.C."/>
            <person name="Xu J."/>
            <person name="Holmes E.C."/>
            <person name="Zhang Y.Z."/>
        </authorList>
    </citation>
    <scope>NUCLEOTIDE SEQUENCE [LARGE SCALE GENOMIC DNA]</scope>
    <source>
        <strain evidence="2 3">SYY1-8</strain>
    </source>
</reference>
<evidence type="ECO:0000256" key="1">
    <source>
        <dbReference type="SAM" id="MobiDB-lite"/>
    </source>
</evidence>
<evidence type="ECO:0000313" key="3">
    <source>
        <dbReference type="Proteomes" id="UP000202367"/>
    </source>
</evidence>
<dbReference type="GeneID" id="29122431"/>
<sequence>MKKMETPKSQTRRRTTKARMCNKDVCDMLNSRGGNLIKAVENTLIRDEEIMDEGEAPSTSKGNPNSTSDPSEIPLDVLEVGKELLNIAEREGESDMECEEVLCVSEVNGKVSYNVPPEKNWTSEQVKAFADQFVEIIDRMKESQIKDPQTSTKESPESKKPKMVVPTSPLHAMVLNKLSEGVTLKPLKIGLKSIRVTLENLGVSYQEAEDMMKHLDDVNVISLIKHIKLSKGQNGRFLGNYRE</sequence>
<feature type="region of interest" description="Disordered" evidence="1">
    <location>
        <begin position="47"/>
        <end position="73"/>
    </location>
</feature>
<name>A0A0B5KTF6_9RHAB</name>
<dbReference type="KEGG" id="vg:29122431"/>
<gene>
    <name evidence="2" type="primary">ORF2</name>
</gene>
<evidence type="ECO:0000313" key="2">
    <source>
        <dbReference type="EMBL" id="AJG39122.1"/>
    </source>
</evidence>
<proteinExistence type="predicted"/>
<dbReference type="OrthoDB" id="31734at10239"/>
<feature type="region of interest" description="Disordered" evidence="1">
    <location>
        <begin position="141"/>
        <end position="164"/>
    </location>
</feature>
<feature type="compositionally biased region" description="Polar residues" evidence="1">
    <location>
        <begin position="57"/>
        <end position="70"/>
    </location>
</feature>
<accession>A0A0B5KTF6</accession>
<dbReference type="EMBL" id="KM817635">
    <property type="protein sequence ID" value="AJG39122.1"/>
    <property type="molecule type" value="Viral_cRNA"/>
</dbReference>